<evidence type="ECO:0000313" key="1">
    <source>
        <dbReference type="EMBL" id="JAH56374.1"/>
    </source>
</evidence>
<accession>A0A0E9TRP9</accession>
<name>A0A0E9TRP9_ANGAN</name>
<reference evidence="1" key="2">
    <citation type="journal article" date="2015" name="Fish Shellfish Immunol.">
        <title>Early steps in the European eel (Anguilla anguilla)-Vibrio vulnificus interaction in the gills: Role of the RtxA13 toxin.</title>
        <authorList>
            <person name="Callol A."/>
            <person name="Pajuelo D."/>
            <person name="Ebbesson L."/>
            <person name="Teles M."/>
            <person name="MacKenzie S."/>
            <person name="Amaro C."/>
        </authorList>
    </citation>
    <scope>NUCLEOTIDE SEQUENCE</scope>
</reference>
<organism evidence="1">
    <name type="scientific">Anguilla anguilla</name>
    <name type="common">European freshwater eel</name>
    <name type="synonym">Muraena anguilla</name>
    <dbReference type="NCBI Taxonomy" id="7936"/>
    <lineage>
        <taxon>Eukaryota</taxon>
        <taxon>Metazoa</taxon>
        <taxon>Chordata</taxon>
        <taxon>Craniata</taxon>
        <taxon>Vertebrata</taxon>
        <taxon>Euteleostomi</taxon>
        <taxon>Actinopterygii</taxon>
        <taxon>Neopterygii</taxon>
        <taxon>Teleostei</taxon>
        <taxon>Anguilliformes</taxon>
        <taxon>Anguillidae</taxon>
        <taxon>Anguilla</taxon>
    </lineage>
</organism>
<protein>
    <submittedName>
        <fullName evidence="1">Uncharacterized protein</fullName>
    </submittedName>
</protein>
<dbReference type="EMBL" id="GBXM01052203">
    <property type="protein sequence ID" value="JAH56374.1"/>
    <property type="molecule type" value="Transcribed_RNA"/>
</dbReference>
<reference evidence="1" key="1">
    <citation type="submission" date="2014-11" db="EMBL/GenBank/DDBJ databases">
        <authorList>
            <person name="Amaro Gonzalez C."/>
        </authorList>
    </citation>
    <scope>NUCLEOTIDE SEQUENCE</scope>
</reference>
<proteinExistence type="predicted"/>
<dbReference type="AlphaFoldDB" id="A0A0E9TRP9"/>
<sequence length="53" mass="6065">MWKDPFSPTQSHTVRLCISDVCKTNKITNHGKKLPISVELNIYQSMSLSLIFN</sequence>